<comment type="caution">
    <text evidence="1">The sequence shown here is derived from an EMBL/GenBank/DDBJ whole genome shotgun (WGS) entry which is preliminary data.</text>
</comment>
<proteinExistence type="predicted"/>
<reference evidence="2" key="1">
    <citation type="submission" date="2018-09" db="EMBL/GenBank/DDBJ databases">
        <title>Draft Genome Sequence of Mediterraneibacter sp. KCTC 15684.</title>
        <authorList>
            <person name="Kim J.S."/>
            <person name="Han K.I."/>
            <person name="Suh M.K."/>
            <person name="Lee K.C."/>
            <person name="Eom M.K."/>
            <person name="Lee J.H."/>
            <person name="Park S.H."/>
            <person name="Kang S.W."/>
            <person name="Park J.E."/>
            <person name="Oh B.S."/>
            <person name="Yu S.Y."/>
            <person name="Choi S.H."/>
            <person name="Lee D.H."/>
            <person name="Yoon H."/>
            <person name="Kim B."/>
            <person name="Yang S.J."/>
            <person name="Lee J.S."/>
        </authorList>
    </citation>
    <scope>NUCLEOTIDE SEQUENCE [LARGE SCALE GENOMIC DNA]</scope>
    <source>
        <strain evidence="2">KCTC 15684</strain>
    </source>
</reference>
<evidence type="ECO:0000313" key="1">
    <source>
        <dbReference type="EMBL" id="GCA68065.1"/>
    </source>
</evidence>
<name>A0A391P3B1_9FIRM</name>
<sequence length="76" mass="8304">MTDVINAIYPQMAISNYATGCLVNVIVNEKLWWSGVVWTNGGNNGRIWGMLLNFTSTTACIFNKTSSSATPTTKDL</sequence>
<protein>
    <submittedName>
        <fullName evidence="1">Uncharacterized protein</fullName>
    </submittedName>
</protein>
<gene>
    <name evidence="1" type="ORF">KGMB01110_25010</name>
</gene>
<organism evidence="1 2">
    <name type="scientific">Mediterraneibacter butyricigenes</name>
    <dbReference type="NCBI Taxonomy" id="2316025"/>
    <lineage>
        <taxon>Bacteria</taxon>
        <taxon>Bacillati</taxon>
        <taxon>Bacillota</taxon>
        <taxon>Clostridia</taxon>
        <taxon>Lachnospirales</taxon>
        <taxon>Lachnospiraceae</taxon>
        <taxon>Mediterraneibacter</taxon>
    </lineage>
</organism>
<accession>A0A391P3B1</accession>
<dbReference type="EMBL" id="BHGK01000001">
    <property type="protein sequence ID" value="GCA68065.1"/>
    <property type="molecule type" value="Genomic_DNA"/>
</dbReference>
<dbReference type="AlphaFoldDB" id="A0A391P3B1"/>
<evidence type="ECO:0000313" key="2">
    <source>
        <dbReference type="Proteomes" id="UP000265643"/>
    </source>
</evidence>
<keyword evidence="2" id="KW-1185">Reference proteome</keyword>
<dbReference type="Proteomes" id="UP000265643">
    <property type="component" value="Unassembled WGS sequence"/>
</dbReference>